<organism evidence="1 2">
    <name type="scientific">Amborella trichopoda</name>
    <dbReference type="NCBI Taxonomy" id="13333"/>
    <lineage>
        <taxon>Eukaryota</taxon>
        <taxon>Viridiplantae</taxon>
        <taxon>Streptophyta</taxon>
        <taxon>Embryophyta</taxon>
        <taxon>Tracheophyta</taxon>
        <taxon>Spermatophyta</taxon>
        <taxon>Magnoliopsida</taxon>
        <taxon>Amborellales</taxon>
        <taxon>Amborellaceae</taxon>
        <taxon>Amborella</taxon>
    </lineage>
</organism>
<dbReference type="HOGENOM" id="CLU_2530468_0_0_1"/>
<keyword evidence="2" id="KW-1185">Reference proteome</keyword>
<evidence type="ECO:0000313" key="2">
    <source>
        <dbReference type="Proteomes" id="UP000017836"/>
    </source>
</evidence>
<proteinExistence type="predicted"/>
<gene>
    <name evidence="1" type="ORF">AMTR_s00012p00074430</name>
</gene>
<reference evidence="2" key="1">
    <citation type="journal article" date="2013" name="Science">
        <title>The Amborella genome and the evolution of flowering plants.</title>
        <authorList>
            <consortium name="Amborella Genome Project"/>
        </authorList>
    </citation>
    <scope>NUCLEOTIDE SEQUENCE [LARGE SCALE GENOMIC DNA]</scope>
</reference>
<evidence type="ECO:0000313" key="1">
    <source>
        <dbReference type="EMBL" id="ERN07743.1"/>
    </source>
</evidence>
<sequence length="84" mass="9065">MVDLLPQVARSSPISSCHSQIFVAVLDVMNKMGAFSFLRSLPFLRALGSVEPSLDVLSLGHVHQGSAKCDEFLTFVGTACIQEI</sequence>
<dbReference type="AlphaFoldDB" id="W1PIC6"/>
<dbReference type="Gramene" id="ERN07743">
    <property type="protein sequence ID" value="ERN07743"/>
    <property type="gene ID" value="AMTR_s00012p00074430"/>
</dbReference>
<accession>W1PIC6</accession>
<dbReference type="EMBL" id="KI393609">
    <property type="protein sequence ID" value="ERN07743.1"/>
    <property type="molecule type" value="Genomic_DNA"/>
</dbReference>
<protein>
    <submittedName>
        <fullName evidence="1">Uncharacterized protein</fullName>
    </submittedName>
</protein>
<name>W1PIC6_AMBTC</name>
<dbReference type="Proteomes" id="UP000017836">
    <property type="component" value="Unassembled WGS sequence"/>
</dbReference>